<keyword evidence="1" id="KW-0175">Coiled coil</keyword>
<name>A0A3R7MIW7_9TRYP</name>
<feature type="coiled-coil region" evidence="1">
    <location>
        <begin position="314"/>
        <end position="511"/>
    </location>
</feature>
<feature type="coiled-coil region" evidence="1">
    <location>
        <begin position="540"/>
        <end position="595"/>
    </location>
</feature>
<dbReference type="GeneID" id="40318961"/>
<evidence type="ECO:0008006" key="5">
    <source>
        <dbReference type="Google" id="ProtNLM"/>
    </source>
</evidence>
<dbReference type="InterPro" id="IPR036420">
    <property type="entry name" value="BRCT_dom_sf"/>
</dbReference>
<feature type="coiled-coil region" evidence="1">
    <location>
        <begin position="167"/>
        <end position="283"/>
    </location>
</feature>
<protein>
    <recommendedName>
        <fullName evidence="5">BRCT domain-containing protein</fullName>
    </recommendedName>
</protein>
<sequence length="807" mass="92863">MSADDSDSLWLQKSIHISDPIPEAGERANPQLDSKQDGRTAASKAGAEPEVELTKTPFSISSMRPLHCPSQRLSARLSVSNSAFASFQELDDLRARVSQMTRERLKWSNAQRDLEIARFELAQAREELKTMRDYVNTMKGELDEANSRAAREVKGRHTLELQLKETMDQRKNETEFLKQQLDSLKAEHAQRLTEMTERTDLECNSRTETLREQAFKLSEELAELEERNMHLDQERTRFHNENEDLRDHLKDIRAKYEDSRRTIEEYSRRCIELEKMHAEFVEESEKSHADALNSHMTLSEERVRQITVSKDEMVKDLREELQTQKEKSRALSDELASLRHRHQTAEEESRQQKLDHEKEIKRLHDEHRLALCQQQLQTEALLREAKGGRLSMEEERSSLRRQLTRTSEELSTVTTILAQREKHISHLEKELAAAKEAVLTMEQEHISTSKEAEAAHEALNYAEERVQRLMAQQDTSDADYSRDLREVKEQLTSTQEELVRVRSELASAVQEKMRHEVECRGIISDLRTNLEEARCDRGAMQQLSREKKHADELVEEYRGKYLSTCKKVENLDIELSAATNRCILLEKRLDEELRRSIRNASASPTPQRQNCVGKRLRSASSLNVPLSMTTCPTKRSRSEEPRVFTISGFDASELLSEIKQLPHATVAECRSNTPVPSNLTHLITNGQLTIKLLTALVRGCWILPETYVRDSLRSQRWLEEAAYGFRHEVLPLSQKRVGFTEGFVSSRHYNTAKLIIDEGGATVESDLHVADIVLCTHTELDGLDGIRAMTWDKVVELIYPVKIGDTQ</sequence>
<proteinExistence type="predicted"/>
<dbReference type="RefSeq" id="XP_029227640.1">
    <property type="nucleotide sequence ID" value="XM_029372250.1"/>
</dbReference>
<reference evidence="3 4" key="1">
    <citation type="journal article" date="2018" name="BMC Genomics">
        <title>Genomic comparison of Trypanosoma conorhini and Trypanosoma rangeli to Trypanosoma cruzi strains of high and low virulence.</title>
        <authorList>
            <person name="Bradwell K.R."/>
            <person name="Koparde V.N."/>
            <person name="Matveyev A.V."/>
            <person name="Serrano M.G."/>
            <person name="Alves J.M."/>
            <person name="Parikh H."/>
            <person name="Huang B."/>
            <person name="Lee V."/>
            <person name="Espinosa-Alvarez O."/>
            <person name="Ortiz P.A."/>
            <person name="Costa-Martins A.G."/>
            <person name="Teixeira M.M."/>
            <person name="Buck G.A."/>
        </authorList>
    </citation>
    <scope>NUCLEOTIDE SEQUENCE [LARGE SCALE GENOMIC DNA]</scope>
    <source>
        <strain evidence="3 4">025E</strain>
    </source>
</reference>
<dbReference type="OrthoDB" id="549017at2759"/>
<dbReference type="SUPFAM" id="SSF52113">
    <property type="entry name" value="BRCT domain"/>
    <property type="match status" value="1"/>
</dbReference>
<dbReference type="Gene3D" id="3.40.50.10190">
    <property type="entry name" value="BRCT domain"/>
    <property type="match status" value="1"/>
</dbReference>
<feature type="region of interest" description="Disordered" evidence="2">
    <location>
        <begin position="1"/>
        <end position="52"/>
    </location>
</feature>
<dbReference type="AlphaFoldDB" id="A0A3R7MIW7"/>
<dbReference type="EMBL" id="MKKU01000310">
    <property type="protein sequence ID" value="RNF15914.1"/>
    <property type="molecule type" value="Genomic_DNA"/>
</dbReference>
<evidence type="ECO:0000256" key="2">
    <source>
        <dbReference type="SAM" id="MobiDB-lite"/>
    </source>
</evidence>
<keyword evidence="4" id="KW-1185">Reference proteome</keyword>
<accession>A0A3R7MIW7</accession>
<organism evidence="3 4">
    <name type="scientific">Trypanosoma conorhini</name>
    <dbReference type="NCBI Taxonomy" id="83891"/>
    <lineage>
        <taxon>Eukaryota</taxon>
        <taxon>Discoba</taxon>
        <taxon>Euglenozoa</taxon>
        <taxon>Kinetoplastea</taxon>
        <taxon>Metakinetoplastina</taxon>
        <taxon>Trypanosomatida</taxon>
        <taxon>Trypanosomatidae</taxon>
        <taxon>Trypanosoma</taxon>
    </lineage>
</organism>
<evidence type="ECO:0000256" key="1">
    <source>
        <dbReference type="SAM" id="Coils"/>
    </source>
</evidence>
<evidence type="ECO:0000313" key="4">
    <source>
        <dbReference type="Proteomes" id="UP000284403"/>
    </source>
</evidence>
<dbReference type="Proteomes" id="UP000284403">
    <property type="component" value="Unassembled WGS sequence"/>
</dbReference>
<gene>
    <name evidence="3" type="ORF">Tco025E_05350</name>
</gene>
<comment type="caution">
    <text evidence="3">The sequence shown here is derived from an EMBL/GenBank/DDBJ whole genome shotgun (WGS) entry which is preliminary data.</text>
</comment>
<evidence type="ECO:0000313" key="3">
    <source>
        <dbReference type="EMBL" id="RNF15914.1"/>
    </source>
</evidence>